<organism evidence="3 4">
    <name type="scientific">Pseudarthrobacter siccitolerans</name>
    <dbReference type="NCBI Taxonomy" id="861266"/>
    <lineage>
        <taxon>Bacteria</taxon>
        <taxon>Bacillati</taxon>
        <taxon>Actinomycetota</taxon>
        <taxon>Actinomycetes</taxon>
        <taxon>Micrococcales</taxon>
        <taxon>Micrococcaceae</taxon>
        <taxon>Pseudarthrobacter</taxon>
    </lineage>
</organism>
<keyword evidence="2" id="KW-0472">Membrane</keyword>
<evidence type="ECO:0000256" key="2">
    <source>
        <dbReference type="SAM" id="Phobius"/>
    </source>
</evidence>
<keyword evidence="2" id="KW-0812">Transmembrane</keyword>
<keyword evidence="4" id="KW-1185">Reference proteome</keyword>
<sequence>MCPSLLPEAAVRRRIGECELGTGMRDYGGVSEMQEKTSPTPEPAGSGSNSGTAAAGGPAPVKPVIPAAAAKRANASVIGMIIALAVSIAAFLPIVLMNPSPNSDGYRPDIDVSAAARNATDVAGFTPVAPDTGNTFRPNYARWEAGTASGVPAWEVGYITPKESFIGLVQTRTANPTWLLQQTRNAPVTGTRNAGGREWELRDTGKGEKSMVLEYRGTTVILSGAAPLDEFATLADAVVKSLDSNPAVTVSPSPTPAP</sequence>
<dbReference type="Proteomes" id="UP001236806">
    <property type="component" value="Unassembled WGS sequence"/>
</dbReference>
<feature type="region of interest" description="Disordered" evidence="1">
    <location>
        <begin position="24"/>
        <end position="58"/>
    </location>
</feature>
<feature type="compositionally biased region" description="Low complexity" evidence="1">
    <location>
        <begin position="43"/>
        <end position="58"/>
    </location>
</feature>
<feature type="transmembrane region" description="Helical" evidence="2">
    <location>
        <begin position="77"/>
        <end position="97"/>
    </location>
</feature>
<keyword evidence="2" id="KW-1133">Transmembrane helix</keyword>
<reference evidence="3 4" key="1">
    <citation type="submission" date="2023-07" db="EMBL/GenBank/DDBJ databases">
        <title>Comparative genomics of wheat-associated soil bacteria to identify genetic determinants of phenazine resistance.</title>
        <authorList>
            <person name="Mouncey N."/>
        </authorList>
    </citation>
    <scope>NUCLEOTIDE SEQUENCE [LARGE SCALE GENOMIC DNA]</scope>
    <source>
        <strain evidence="3 4">W1I3</strain>
    </source>
</reference>
<proteinExistence type="predicted"/>
<dbReference type="InterPro" id="IPR025339">
    <property type="entry name" value="DUF4245"/>
</dbReference>
<evidence type="ECO:0000313" key="4">
    <source>
        <dbReference type="Proteomes" id="UP001236806"/>
    </source>
</evidence>
<dbReference type="Pfam" id="PF14030">
    <property type="entry name" value="DUF4245"/>
    <property type="match status" value="1"/>
</dbReference>
<evidence type="ECO:0000256" key="1">
    <source>
        <dbReference type="SAM" id="MobiDB-lite"/>
    </source>
</evidence>
<protein>
    <recommendedName>
        <fullName evidence="5">DUF4245 domain-containing protein</fullName>
    </recommendedName>
</protein>
<evidence type="ECO:0008006" key="5">
    <source>
        <dbReference type="Google" id="ProtNLM"/>
    </source>
</evidence>
<dbReference type="EMBL" id="JAUSXB010000001">
    <property type="protein sequence ID" value="MDQ0676286.1"/>
    <property type="molecule type" value="Genomic_DNA"/>
</dbReference>
<evidence type="ECO:0000313" key="3">
    <source>
        <dbReference type="EMBL" id="MDQ0676286.1"/>
    </source>
</evidence>
<comment type="caution">
    <text evidence="3">The sequence shown here is derived from an EMBL/GenBank/DDBJ whole genome shotgun (WGS) entry which is preliminary data.</text>
</comment>
<name>A0ABU0PQN9_9MICC</name>
<gene>
    <name evidence="3" type="ORF">QFZ36_003847</name>
</gene>
<accession>A0ABU0PQN9</accession>